<sequence>MAGSARFSPDTPTTVIHEILMEVSNQVAGEYAGRYGDAQDRPEDQRQANRQMQRIRDLKRNVAPEDREGMTAQVLELERELRVLRAI</sequence>
<dbReference type="KEGG" id="thao:NI17_009285"/>
<dbReference type="RefSeq" id="WP_068694230.1">
    <property type="nucleotide sequence ID" value="NZ_CP063196.1"/>
</dbReference>
<protein>
    <submittedName>
        <fullName evidence="1">Uncharacterized protein</fullName>
    </submittedName>
</protein>
<reference evidence="1" key="1">
    <citation type="submission" date="2020-10" db="EMBL/GenBank/DDBJ databases">
        <title>De novo genome project of the cellulose decomposer Thermobifida halotolerans type strain.</title>
        <authorList>
            <person name="Nagy I."/>
            <person name="Horvath B."/>
            <person name="Kukolya J."/>
            <person name="Nagy I."/>
            <person name="Orsini M."/>
        </authorList>
    </citation>
    <scope>NUCLEOTIDE SEQUENCE</scope>
    <source>
        <strain evidence="1">DSM 44931</strain>
    </source>
</reference>
<name>A0A399G007_9ACTN</name>
<evidence type="ECO:0000313" key="1">
    <source>
        <dbReference type="EMBL" id="UOE21298.1"/>
    </source>
</evidence>
<keyword evidence="2" id="KW-1185">Reference proteome</keyword>
<dbReference type="Proteomes" id="UP000265719">
    <property type="component" value="Chromosome"/>
</dbReference>
<accession>A0A399G007</accession>
<dbReference type="AlphaFoldDB" id="A0A399G007"/>
<gene>
    <name evidence="1" type="ORF">NI17_009285</name>
</gene>
<dbReference type="EMBL" id="CP063196">
    <property type="protein sequence ID" value="UOE21298.1"/>
    <property type="molecule type" value="Genomic_DNA"/>
</dbReference>
<evidence type="ECO:0000313" key="2">
    <source>
        <dbReference type="Proteomes" id="UP000265719"/>
    </source>
</evidence>
<proteinExistence type="predicted"/>
<organism evidence="1 2">
    <name type="scientific">Thermobifida halotolerans</name>
    <dbReference type="NCBI Taxonomy" id="483545"/>
    <lineage>
        <taxon>Bacteria</taxon>
        <taxon>Bacillati</taxon>
        <taxon>Actinomycetota</taxon>
        <taxon>Actinomycetes</taxon>
        <taxon>Streptosporangiales</taxon>
        <taxon>Nocardiopsidaceae</taxon>
        <taxon>Thermobifida</taxon>
    </lineage>
</organism>